<gene>
    <name evidence="2" type="ORF">KK1_013671</name>
</gene>
<dbReference type="InterPro" id="IPR054722">
    <property type="entry name" value="PolX-like_BBD"/>
</dbReference>
<organism evidence="2 3">
    <name type="scientific">Cajanus cajan</name>
    <name type="common">Pigeon pea</name>
    <name type="synonym">Cajanus indicus</name>
    <dbReference type="NCBI Taxonomy" id="3821"/>
    <lineage>
        <taxon>Eukaryota</taxon>
        <taxon>Viridiplantae</taxon>
        <taxon>Streptophyta</taxon>
        <taxon>Embryophyta</taxon>
        <taxon>Tracheophyta</taxon>
        <taxon>Spermatophyta</taxon>
        <taxon>Magnoliopsida</taxon>
        <taxon>eudicotyledons</taxon>
        <taxon>Gunneridae</taxon>
        <taxon>Pentapetalae</taxon>
        <taxon>rosids</taxon>
        <taxon>fabids</taxon>
        <taxon>Fabales</taxon>
        <taxon>Fabaceae</taxon>
        <taxon>Papilionoideae</taxon>
        <taxon>50 kb inversion clade</taxon>
        <taxon>NPAAA clade</taxon>
        <taxon>indigoferoid/millettioid clade</taxon>
        <taxon>Phaseoleae</taxon>
        <taxon>Cajanus</taxon>
    </lineage>
</organism>
<dbReference type="EMBL" id="CM003608">
    <property type="protein sequence ID" value="KYP67343.1"/>
    <property type="molecule type" value="Genomic_DNA"/>
</dbReference>
<accession>A0A151TJW7</accession>
<dbReference type="Pfam" id="PF22936">
    <property type="entry name" value="Pol_BBD"/>
    <property type="match status" value="1"/>
</dbReference>
<dbReference type="AlphaFoldDB" id="A0A151TJW7"/>
<feature type="domain" description="Retrovirus-related Pol polyprotein from transposon TNT 1-94-like beta-barrel" evidence="1">
    <location>
        <begin position="1"/>
        <end position="72"/>
    </location>
</feature>
<dbReference type="Proteomes" id="UP000075243">
    <property type="component" value="Chromosome 6"/>
</dbReference>
<evidence type="ECO:0000313" key="2">
    <source>
        <dbReference type="EMBL" id="KYP67343.1"/>
    </source>
</evidence>
<reference evidence="2 3" key="1">
    <citation type="journal article" date="2012" name="Nat. Biotechnol.">
        <title>Draft genome sequence of pigeonpea (Cajanus cajan), an orphan legume crop of resource-poor farmers.</title>
        <authorList>
            <person name="Varshney R.K."/>
            <person name="Chen W."/>
            <person name="Li Y."/>
            <person name="Bharti A.K."/>
            <person name="Saxena R.K."/>
            <person name="Schlueter J.A."/>
            <person name="Donoghue M.T."/>
            <person name="Azam S."/>
            <person name="Fan G."/>
            <person name="Whaley A.M."/>
            <person name="Farmer A.D."/>
            <person name="Sheridan J."/>
            <person name="Iwata A."/>
            <person name="Tuteja R."/>
            <person name="Penmetsa R.V."/>
            <person name="Wu W."/>
            <person name="Upadhyaya H.D."/>
            <person name="Yang S.P."/>
            <person name="Shah T."/>
            <person name="Saxena K.B."/>
            <person name="Michael T."/>
            <person name="McCombie W.R."/>
            <person name="Yang B."/>
            <person name="Zhang G."/>
            <person name="Yang H."/>
            <person name="Wang J."/>
            <person name="Spillane C."/>
            <person name="Cook D.R."/>
            <person name="May G.D."/>
            <person name="Xu X."/>
            <person name="Jackson S.A."/>
        </authorList>
    </citation>
    <scope>NUCLEOTIDE SEQUENCE [LARGE SCALE GENOMIC DNA]</scope>
    <source>
        <strain evidence="3">cv. Asha</strain>
    </source>
</reference>
<name>A0A151TJW7_CAJCA</name>
<evidence type="ECO:0000259" key="1">
    <source>
        <dbReference type="Pfam" id="PF22936"/>
    </source>
</evidence>
<protein>
    <recommendedName>
        <fullName evidence="1">Retrovirus-related Pol polyprotein from transposon TNT 1-94-like beta-barrel domain-containing protein</fullName>
    </recommendedName>
</protein>
<feature type="non-terminal residue" evidence="2">
    <location>
        <position position="1"/>
    </location>
</feature>
<sequence>ILDFGASDHMTGNQTIFFHLSFSNSLLSLTLADDSQIPVCGIEQTRPLLNLSLDFVLFVPSFPFNLISIKELT</sequence>
<proteinExistence type="predicted"/>
<keyword evidence="3" id="KW-1185">Reference proteome</keyword>
<dbReference type="Gramene" id="C.cajan_13263.t">
    <property type="protein sequence ID" value="C.cajan_13263.t.cds1"/>
    <property type="gene ID" value="C.cajan_13263"/>
</dbReference>
<evidence type="ECO:0000313" key="3">
    <source>
        <dbReference type="Proteomes" id="UP000075243"/>
    </source>
</evidence>